<evidence type="ECO:0000256" key="1">
    <source>
        <dbReference type="SAM" id="MobiDB-lite"/>
    </source>
</evidence>
<name>A0A0G1JL78_9BACT</name>
<feature type="compositionally biased region" description="Pro residues" evidence="1">
    <location>
        <begin position="35"/>
        <end position="58"/>
    </location>
</feature>
<feature type="compositionally biased region" description="Polar residues" evidence="1">
    <location>
        <begin position="1"/>
        <end position="19"/>
    </location>
</feature>
<gene>
    <name evidence="2" type="ORF">UW22_C0042G0006</name>
</gene>
<proteinExistence type="predicted"/>
<feature type="region of interest" description="Disordered" evidence="1">
    <location>
        <begin position="1"/>
        <end position="69"/>
    </location>
</feature>
<comment type="caution">
    <text evidence="2">The sequence shown here is derived from an EMBL/GenBank/DDBJ whole genome shotgun (WGS) entry which is preliminary data.</text>
</comment>
<dbReference type="EMBL" id="LCHM01000042">
    <property type="protein sequence ID" value="KKT36199.1"/>
    <property type="molecule type" value="Genomic_DNA"/>
</dbReference>
<evidence type="ECO:0000313" key="3">
    <source>
        <dbReference type="Proteomes" id="UP000034617"/>
    </source>
</evidence>
<reference evidence="2 3" key="1">
    <citation type="journal article" date="2015" name="Nature">
        <title>rRNA introns, odd ribosomes, and small enigmatic genomes across a large radiation of phyla.</title>
        <authorList>
            <person name="Brown C.T."/>
            <person name="Hug L.A."/>
            <person name="Thomas B.C."/>
            <person name="Sharon I."/>
            <person name="Castelle C.J."/>
            <person name="Singh A."/>
            <person name="Wilkins M.J."/>
            <person name="Williams K.H."/>
            <person name="Banfield J.F."/>
        </authorList>
    </citation>
    <scope>NUCLEOTIDE SEQUENCE [LARGE SCALE GENOMIC DNA]</scope>
</reference>
<protein>
    <submittedName>
        <fullName evidence="2">Uncharacterized protein</fullName>
    </submittedName>
</protein>
<dbReference type="AlphaFoldDB" id="A0A0G1JL78"/>
<organism evidence="2 3">
    <name type="scientific">Candidatus Gottesmanbacteria bacterium GW2011_GWB1_44_11c</name>
    <dbReference type="NCBI Taxonomy" id="1618447"/>
    <lineage>
        <taxon>Bacteria</taxon>
        <taxon>Candidatus Gottesmaniibacteriota</taxon>
    </lineage>
</organism>
<sequence length="159" mass="17145">MGIQNASDNSVVTGSSASPVQDFLKNPPAKDTPPVVKPTPLPDSPPTPPPQTAPPSPDVPFTEDDRNRIGTKLTEAIAKAVQSGNLTSEEQLGEITEDILILVNKIQTQGDLTLVFDALSDKWPFLSSVILEERKQHAAVQHVEQMFKKPTIKNSANVS</sequence>
<accession>A0A0G1JL78</accession>
<dbReference type="Proteomes" id="UP000034617">
    <property type="component" value="Unassembled WGS sequence"/>
</dbReference>
<evidence type="ECO:0000313" key="2">
    <source>
        <dbReference type="EMBL" id="KKT36199.1"/>
    </source>
</evidence>